<proteinExistence type="inferred from homology"/>
<accession>A0A3R7QJL3</accession>
<gene>
    <name evidence="5" type="ORF">C7M84_012185</name>
</gene>
<dbReference type="InterPro" id="IPR000009">
    <property type="entry name" value="PP2A_PR55"/>
</dbReference>
<keyword evidence="6" id="KW-1185">Reference proteome</keyword>
<evidence type="ECO:0000256" key="1">
    <source>
        <dbReference type="ARBA" id="ARBA00008259"/>
    </source>
</evidence>
<evidence type="ECO:0000313" key="5">
    <source>
        <dbReference type="EMBL" id="ROT69597.1"/>
    </source>
</evidence>
<dbReference type="PROSITE" id="PS01025">
    <property type="entry name" value="PR55_2"/>
    <property type="match status" value="1"/>
</dbReference>
<keyword evidence="2 4" id="KW-0853">WD repeat</keyword>
<dbReference type="AlphaFoldDB" id="A0A3R7QJL3"/>
<organism evidence="5 6">
    <name type="scientific">Penaeus vannamei</name>
    <name type="common">Whiteleg shrimp</name>
    <name type="synonym">Litopenaeus vannamei</name>
    <dbReference type="NCBI Taxonomy" id="6689"/>
    <lineage>
        <taxon>Eukaryota</taxon>
        <taxon>Metazoa</taxon>
        <taxon>Ecdysozoa</taxon>
        <taxon>Arthropoda</taxon>
        <taxon>Crustacea</taxon>
        <taxon>Multicrustacea</taxon>
        <taxon>Malacostraca</taxon>
        <taxon>Eumalacostraca</taxon>
        <taxon>Eucarida</taxon>
        <taxon>Decapoda</taxon>
        <taxon>Dendrobranchiata</taxon>
        <taxon>Penaeoidea</taxon>
        <taxon>Penaeidae</taxon>
        <taxon>Penaeus</taxon>
    </lineage>
</organism>
<dbReference type="EMBL" id="QCYY01002546">
    <property type="protein sequence ID" value="ROT69597.1"/>
    <property type="molecule type" value="Genomic_DNA"/>
</dbReference>
<evidence type="ECO:0000313" key="6">
    <source>
        <dbReference type="Proteomes" id="UP000283509"/>
    </source>
</evidence>
<dbReference type="Proteomes" id="UP000283509">
    <property type="component" value="Unassembled WGS sequence"/>
</dbReference>
<comment type="similarity">
    <text evidence="1 4">Belongs to the phosphatase 2A regulatory subunit B family.</text>
</comment>
<evidence type="ECO:0000256" key="2">
    <source>
        <dbReference type="ARBA" id="ARBA00022574"/>
    </source>
</evidence>
<dbReference type="InterPro" id="IPR015943">
    <property type="entry name" value="WD40/YVTN_repeat-like_dom_sf"/>
</dbReference>
<evidence type="ECO:0000256" key="4">
    <source>
        <dbReference type="RuleBase" id="RU331113"/>
    </source>
</evidence>
<dbReference type="GO" id="GO:0019888">
    <property type="term" value="F:protein phosphatase regulator activity"/>
    <property type="evidence" value="ECO:0007669"/>
    <property type="project" value="InterPro"/>
</dbReference>
<dbReference type="FunFam" id="2.130.10.10:FF:000631">
    <property type="entry name" value="Serine/threonine-protein phosphatase 2A 55 kDa regulatory subunit B"/>
    <property type="match status" value="1"/>
</dbReference>
<dbReference type="STRING" id="6689.A0A3R7QJL3"/>
<dbReference type="PROSITE" id="PS01024">
    <property type="entry name" value="PR55_1"/>
    <property type="match status" value="1"/>
</dbReference>
<name>A0A3R7QJL3_PENVA</name>
<dbReference type="InterPro" id="IPR036322">
    <property type="entry name" value="WD40_repeat_dom_sf"/>
</dbReference>
<dbReference type="PANTHER" id="PTHR11871">
    <property type="entry name" value="PROTEIN PHOSPHATASE PP2A REGULATORY SUBUNIT B"/>
    <property type="match status" value="1"/>
</dbReference>
<dbReference type="InterPro" id="IPR018067">
    <property type="entry name" value="PP2A_PR55_CS"/>
</dbReference>
<dbReference type="SUPFAM" id="SSF50978">
    <property type="entry name" value="WD40 repeat-like"/>
    <property type="match status" value="1"/>
</dbReference>
<evidence type="ECO:0000256" key="3">
    <source>
        <dbReference type="ARBA" id="ARBA00022737"/>
    </source>
</evidence>
<protein>
    <recommendedName>
        <fullName evidence="4">Serine/threonine-protein phosphatase 2A 55 kDa regulatory subunit B</fullName>
    </recommendedName>
</protein>
<dbReference type="Gene3D" id="2.130.10.10">
    <property type="entry name" value="YVTN repeat-like/Quinoprotein amine dehydrogenase"/>
    <property type="match status" value="1"/>
</dbReference>
<dbReference type="InterPro" id="IPR001680">
    <property type="entry name" value="WD40_rpt"/>
</dbReference>
<dbReference type="SMART" id="SM00320">
    <property type="entry name" value="WD40"/>
    <property type="match status" value="5"/>
</dbReference>
<comment type="caution">
    <text evidence="5">The sequence shown here is derived from an EMBL/GenBank/DDBJ whole genome shotgun (WGS) entry which is preliminary data.</text>
</comment>
<keyword evidence="3 4" id="KW-0677">Repeat</keyword>
<sequence>SKNCHPRRGEYNVYSTFQSHEPEFDYLKSLEIEEKINKIRWLKRKNPAHFLLSTNDKTIKLWKVSERDKRAEGYNLRDESGQIRDPTSLTTLRVPVLKPMELMVEASPRRIFANAHTYHINSISINSDQETYLSADDLRINLWHMEVTDQSFNIVDIKPTNMEELTEVITAAEFHPHDCNVFVYSSSKGTIRLCDMRQAALCDSHSKLFEEPEDPTNRCFFSEIISSISDVKFSNSGRYMISRDYLSVKVWDLHMETKPIETYPVHEYLRSKLCSLYENDCIFDKFECCWSGNDSAIMTGSYNNFFRMFDRTTKRDVTLEASRETAKPRTLLKPRKVCTAGKRKKDEISSLDPHLVDVWAWPSGGARKVPWKGCCTNSACPTKLHLHEATKLALATLSRLTFGRVVAHLSLGLFCLQVDGGHMCHTPTATKSSWAVVPVYQCCHPTGHVQQLIYRNTVGAHPCDLVSVFHPQIIC</sequence>
<feature type="non-terminal residue" evidence="5">
    <location>
        <position position="1"/>
    </location>
</feature>
<reference evidence="5 6" key="2">
    <citation type="submission" date="2019-01" db="EMBL/GenBank/DDBJ databases">
        <title>The decoding of complex shrimp genome reveals the adaptation for benthos swimmer, frequently molting mechanism and breeding impact on genome.</title>
        <authorList>
            <person name="Sun Y."/>
            <person name="Gao Y."/>
            <person name="Yu Y."/>
        </authorList>
    </citation>
    <scope>NUCLEOTIDE SEQUENCE [LARGE SCALE GENOMIC DNA]</scope>
    <source>
        <tissue evidence="5">Muscle</tissue>
    </source>
</reference>
<dbReference type="PRINTS" id="PR00600">
    <property type="entry name" value="PP2APR55"/>
</dbReference>
<dbReference type="OrthoDB" id="6274823at2759"/>
<dbReference type="GO" id="GO:0000159">
    <property type="term" value="C:protein phosphatase type 2A complex"/>
    <property type="evidence" value="ECO:0007669"/>
    <property type="project" value="UniProtKB-UniRule"/>
</dbReference>
<reference evidence="5 6" key="1">
    <citation type="submission" date="2018-04" db="EMBL/GenBank/DDBJ databases">
        <authorList>
            <person name="Zhang X."/>
            <person name="Yuan J."/>
            <person name="Li F."/>
            <person name="Xiang J."/>
        </authorList>
    </citation>
    <scope>NUCLEOTIDE SEQUENCE [LARGE SCALE GENOMIC DNA]</scope>
    <source>
        <tissue evidence="5">Muscle</tissue>
    </source>
</reference>